<dbReference type="InterPro" id="IPR033136">
    <property type="entry name" value="DNA_ligase_CS"/>
</dbReference>
<dbReference type="GO" id="GO:0006281">
    <property type="term" value="P:DNA repair"/>
    <property type="evidence" value="ECO:0007669"/>
    <property type="project" value="UniProtKB-KW"/>
</dbReference>
<dbReference type="InterPro" id="IPR001357">
    <property type="entry name" value="BRCT_dom"/>
</dbReference>
<dbReference type="SMART" id="SM00532">
    <property type="entry name" value="LIGANc"/>
    <property type="match status" value="1"/>
</dbReference>
<dbReference type="AlphaFoldDB" id="A0A1G2LC77"/>
<dbReference type="CDD" id="cd00114">
    <property type="entry name" value="LIGANc"/>
    <property type="match status" value="1"/>
</dbReference>
<dbReference type="InterPro" id="IPR012340">
    <property type="entry name" value="NA-bd_OB-fold"/>
</dbReference>
<dbReference type="InterPro" id="IPR010994">
    <property type="entry name" value="RuvA_2-like"/>
</dbReference>
<reference evidence="16 17" key="1">
    <citation type="journal article" date="2016" name="Nat. Commun.">
        <title>Thousands of microbial genomes shed light on interconnected biogeochemical processes in an aquifer system.</title>
        <authorList>
            <person name="Anantharaman K."/>
            <person name="Brown C.T."/>
            <person name="Hug L.A."/>
            <person name="Sharon I."/>
            <person name="Castelle C.J."/>
            <person name="Probst A.J."/>
            <person name="Thomas B.C."/>
            <person name="Singh A."/>
            <person name="Wilkins M.J."/>
            <person name="Karaoz U."/>
            <person name="Brodie E.L."/>
            <person name="Williams K.H."/>
            <person name="Hubbard S.S."/>
            <person name="Banfield J.F."/>
        </authorList>
    </citation>
    <scope>NUCLEOTIDE SEQUENCE [LARGE SCALE GENOMIC DNA]</scope>
</reference>
<dbReference type="Gene3D" id="1.10.150.20">
    <property type="entry name" value="5' to 3' exonuclease, C-terminal subdomain"/>
    <property type="match status" value="2"/>
</dbReference>
<feature type="active site" description="N6-AMP-lysine intermediate" evidence="14">
    <location>
        <position position="117"/>
    </location>
</feature>
<keyword evidence="9 14" id="KW-0460">Magnesium</keyword>
<dbReference type="NCBIfam" id="NF005932">
    <property type="entry name" value="PRK07956.1"/>
    <property type="match status" value="1"/>
</dbReference>
<feature type="binding site" evidence="14">
    <location>
        <position position="431"/>
    </location>
    <ligand>
        <name>Zn(2+)</name>
        <dbReference type="ChEBI" id="CHEBI:29105"/>
    </ligand>
</feature>
<keyword evidence="8 14" id="KW-0862">Zinc</keyword>
<accession>A0A1G2LC77</accession>
<dbReference type="EMBL" id="MHQT01000041">
    <property type="protein sequence ID" value="OHA08409.1"/>
    <property type="molecule type" value="Genomic_DNA"/>
</dbReference>
<evidence type="ECO:0000256" key="12">
    <source>
        <dbReference type="ARBA" id="ARBA00034005"/>
    </source>
</evidence>
<dbReference type="SMART" id="SM00292">
    <property type="entry name" value="BRCT"/>
    <property type="match status" value="1"/>
</dbReference>
<comment type="function">
    <text evidence="1 14">DNA ligase that catalyzes the formation of phosphodiester linkages between 5'-phosphoryl and 3'-hydroxyl groups in double-stranded DNA using NAD as a coenzyme and as the energy source for the reaction. It is essential for DNA replication and repair of damaged DNA.</text>
</comment>
<dbReference type="InterPro" id="IPR036420">
    <property type="entry name" value="BRCT_dom_sf"/>
</dbReference>
<evidence type="ECO:0000256" key="13">
    <source>
        <dbReference type="ARBA" id="ARBA00060881"/>
    </source>
</evidence>
<gene>
    <name evidence="14" type="primary">ligA</name>
    <name evidence="16" type="ORF">A3A44_00195</name>
</gene>
<comment type="cofactor">
    <cofactor evidence="14">
        <name>Mg(2+)</name>
        <dbReference type="ChEBI" id="CHEBI:18420"/>
    </cofactor>
    <cofactor evidence="14">
        <name>Mn(2+)</name>
        <dbReference type="ChEBI" id="CHEBI:29035"/>
    </cofactor>
</comment>
<dbReference type="PANTHER" id="PTHR23389:SF9">
    <property type="entry name" value="DNA LIGASE"/>
    <property type="match status" value="1"/>
</dbReference>
<organism evidence="16 17">
    <name type="scientific">Candidatus Sungbacteria bacterium RIFCSPLOWO2_01_FULL_60_25</name>
    <dbReference type="NCBI Taxonomy" id="1802281"/>
    <lineage>
        <taxon>Bacteria</taxon>
        <taxon>Candidatus Sungiibacteriota</taxon>
    </lineage>
</organism>
<dbReference type="InterPro" id="IPR003583">
    <property type="entry name" value="Hlx-hairpin-Hlx_DNA-bd_motif"/>
</dbReference>
<dbReference type="HAMAP" id="MF_01588">
    <property type="entry name" value="DNA_ligase_A"/>
    <property type="match status" value="1"/>
</dbReference>
<evidence type="ECO:0000256" key="8">
    <source>
        <dbReference type="ARBA" id="ARBA00022833"/>
    </source>
</evidence>
<keyword evidence="10 14" id="KW-0520">NAD</keyword>
<dbReference type="Gene3D" id="2.40.50.140">
    <property type="entry name" value="Nucleic acid-binding proteins"/>
    <property type="match status" value="1"/>
</dbReference>
<keyword evidence="5 14" id="KW-0235">DNA replication</keyword>
<dbReference type="EC" id="6.5.1.2" evidence="2 14"/>
<evidence type="ECO:0000256" key="14">
    <source>
        <dbReference type="HAMAP-Rule" id="MF_01588"/>
    </source>
</evidence>
<keyword evidence="6 14" id="KW-0479">Metal-binding</keyword>
<dbReference type="SUPFAM" id="SSF50249">
    <property type="entry name" value="Nucleic acid-binding proteins"/>
    <property type="match status" value="1"/>
</dbReference>
<feature type="binding site" evidence="14">
    <location>
        <position position="199"/>
    </location>
    <ligand>
        <name>NAD(+)</name>
        <dbReference type="ChEBI" id="CHEBI:57540"/>
    </ligand>
</feature>
<feature type="binding site" evidence="14">
    <location>
        <position position="434"/>
    </location>
    <ligand>
        <name>Zn(2+)</name>
        <dbReference type="ChEBI" id="CHEBI:29105"/>
    </ligand>
</feature>
<evidence type="ECO:0000313" key="16">
    <source>
        <dbReference type="EMBL" id="OHA08409.1"/>
    </source>
</evidence>
<comment type="caution">
    <text evidence="16">The sequence shown here is derived from an EMBL/GenBank/DDBJ whole genome shotgun (WGS) entry which is preliminary data.</text>
</comment>
<keyword evidence="14" id="KW-0464">Manganese</keyword>
<dbReference type="Gene3D" id="6.20.10.30">
    <property type="match status" value="1"/>
</dbReference>
<proteinExistence type="inferred from homology"/>
<keyword evidence="4 14" id="KW-0436">Ligase</keyword>
<feature type="binding site" evidence="14">
    <location>
        <begin position="84"/>
        <end position="85"/>
    </location>
    <ligand>
        <name>NAD(+)</name>
        <dbReference type="ChEBI" id="CHEBI:57540"/>
    </ligand>
</feature>
<dbReference type="STRING" id="1802281.A3A44_00195"/>
<dbReference type="PIRSF" id="PIRSF001604">
    <property type="entry name" value="LigA"/>
    <property type="match status" value="1"/>
</dbReference>
<dbReference type="FunFam" id="1.10.150.20:FF:000006">
    <property type="entry name" value="DNA ligase"/>
    <property type="match status" value="1"/>
</dbReference>
<dbReference type="Pfam" id="PF01653">
    <property type="entry name" value="DNA_ligase_aden"/>
    <property type="match status" value="1"/>
</dbReference>
<dbReference type="CDD" id="cd17748">
    <property type="entry name" value="BRCT_DNA_ligase_like"/>
    <property type="match status" value="1"/>
</dbReference>
<dbReference type="PANTHER" id="PTHR23389">
    <property type="entry name" value="CHROMOSOME TRANSMISSION FIDELITY FACTOR 18"/>
    <property type="match status" value="1"/>
</dbReference>
<dbReference type="GO" id="GO:0003911">
    <property type="term" value="F:DNA ligase (NAD+) activity"/>
    <property type="evidence" value="ECO:0007669"/>
    <property type="project" value="UniProtKB-UniRule"/>
</dbReference>
<keyword evidence="7 14" id="KW-0227">DNA damage</keyword>
<evidence type="ECO:0000256" key="10">
    <source>
        <dbReference type="ARBA" id="ARBA00023027"/>
    </source>
</evidence>
<feature type="binding site" evidence="14">
    <location>
        <position position="138"/>
    </location>
    <ligand>
        <name>NAD(+)</name>
        <dbReference type="ChEBI" id="CHEBI:57540"/>
    </ligand>
</feature>
<feature type="domain" description="BRCT" evidence="15">
    <location>
        <begin position="633"/>
        <end position="710"/>
    </location>
</feature>
<feature type="binding site" evidence="14">
    <location>
        <position position="115"/>
    </location>
    <ligand>
        <name>NAD(+)</name>
        <dbReference type="ChEBI" id="CHEBI:57540"/>
    </ligand>
</feature>
<dbReference type="PROSITE" id="PS50172">
    <property type="entry name" value="BRCT"/>
    <property type="match status" value="1"/>
</dbReference>
<dbReference type="Pfam" id="PF12826">
    <property type="entry name" value="HHH_2"/>
    <property type="match status" value="1"/>
</dbReference>
<dbReference type="Gene3D" id="3.40.50.10190">
    <property type="entry name" value="BRCT domain"/>
    <property type="match status" value="1"/>
</dbReference>
<feature type="binding site" evidence="14">
    <location>
        <position position="475"/>
    </location>
    <ligand>
        <name>Zn(2+)</name>
        <dbReference type="ChEBI" id="CHEBI:29105"/>
    </ligand>
</feature>
<sequence length="710" mass="78447">MNTKQQAGERIRKLRSEINRHRYLYHVLDQQEISDAALDALKHELALLEEQFPEFLTPDSPSQRVAGKPLAKFRKVAHRVRMTSLADAFSADELRAWEARVRKIIPREHFSYFAEAKGDGFAVSLTYRKGIFAVGATRGDGMVGEDVTENLKTIEAIPLALAAPDEMRREALSRKILDAFPRVRKAVERIPREIEVRGEVYMTKQAFARANREQERKGLPAFANPRNIAAGSVRQLDPAITRARMLSFFAWDLVTDCGQETHEEEHLIMHVLGFPTVPLAERCDSLNGVVAFYEAVGKKRESLPFLIDGVVVQVNEGRFFERLGIVGKAPRGAVAFKFPAKEATTVIEDIIVQVGRTGILTPVAVLRPVPIGGVLVSRATLHNQDEIERLGVKIGDTVIVERAGDVIPAVTGVLRRLRPRNARAFRMPAKCPICASPVVRRGEGNEAPRRPSTLLRAGGSGQGVSVGYYCSNVHCAAIQRRSIYHFVSKHALDIEGLGPKNVDALLENGLIRDAADLFALQRDNIAELQRFGEKSAENLIAAIAAKKDIPLARFLYALGIPQVGEETAMDLARRFGSLESIRAASLEELSQVRDIGSVVAQSIRAWFGAERNQKFLARLARVGVRAVRERVPRRAGTLAGKTFVLTGGLESMTRGEAKARIRERGGEISESVSRKTDYVIVGSDPGSKFDRAQKLGVATVDEKEFLKLLK</sequence>
<dbReference type="FunFam" id="2.40.50.140:FF:000012">
    <property type="entry name" value="DNA ligase"/>
    <property type="match status" value="1"/>
</dbReference>
<dbReference type="InterPro" id="IPR013840">
    <property type="entry name" value="DNAligase_N"/>
</dbReference>
<evidence type="ECO:0000256" key="6">
    <source>
        <dbReference type="ARBA" id="ARBA00022723"/>
    </source>
</evidence>
<dbReference type="Pfam" id="PF03120">
    <property type="entry name" value="OB_DNA_ligase"/>
    <property type="match status" value="1"/>
</dbReference>
<dbReference type="Gene3D" id="1.10.287.610">
    <property type="entry name" value="Helix hairpin bin"/>
    <property type="match status" value="1"/>
</dbReference>
<dbReference type="GO" id="GO:0003677">
    <property type="term" value="F:DNA binding"/>
    <property type="evidence" value="ECO:0007669"/>
    <property type="project" value="InterPro"/>
</dbReference>
<dbReference type="SUPFAM" id="SSF56091">
    <property type="entry name" value="DNA ligase/mRNA capping enzyme, catalytic domain"/>
    <property type="match status" value="1"/>
</dbReference>
<evidence type="ECO:0000256" key="9">
    <source>
        <dbReference type="ARBA" id="ARBA00022842"/>
    </source>
</evidence>
<dbReference type="InterPro" id="IPR004150">
    <property type="entry name" value="NAD_DNA_ligase_OB"/>
</dbReference>
<dbReference type="GO" id="GO:0006260">
    <property type="term" value="P:DNA replication"/>
    <property type="evidence" value="ECO:0007669"/>
    <property type="project" value="UniProtKB-KW"/>
</dbReference>
<evidence type="ECO:0000259" key="15">
    <source>
        <dbReference type="PROSITE" id="PS50172"/>
    </source>
</evidence>
<comment type="catalytic activity">
    <reaction evidence="12 14">
        <text>NAD(+) + (deoxyribonucleotide)n-3'-hydroxyl + 5'-phospho-(deoxyribonucleotide)m = (deoxyribonucleotide)n+m + AMP + beta-nicotinamide D-nucleotide.</text>
        <dbReference type="EC" id="6.5.1.2"/>
    </reaction>
</comment>
<dbReference type="Pfam" id="PF14520">
    <property type="entry name" value="HHH_5"/>
    <property type="match status" value="1"/>
</dbReference>
<evidence type="ECO:0000256" key="4">
    <source>
        <dbReference type="ARBA" id="ARBA00022598"/>
    </source>
</evidence>
<dbReference type="GO" id="GO:0005829">
    <property type="term" value="C:cytosol"/>
    <property type="evidence" value="ECO:0007669"/>
    <property type="project" value="TreeGrafter"/>
</dbReference>
<dbReference type="InterPro" id="IPR013839">
    <property type="entry name" value="DNAligase_adenylation"/>
</dbReference>
<keyword evidence="11 14" id="KW-0234">DNA repair</keyword>
<dbReference type="Pfam" id="PF00533">
    <property type="entry name" value="BRCT"/>
    <property type="match status" value="1"/>
</dbReference>
<evidence type="ECO:0000256" key="11">
    <source>
        <dbReference type="ARBA" id="ARBA00023204"/>
    </source>
</evidence>
<protein>
    <recommendedName>
        <fullName evidence="3 14">DNA ligase</fullName>
        <ecNumber evidence="2 14">6.5.1.2</ecNumber>
    </recommendedName>
    <alternativeName>
        <fullName evidence="14">Polydeoxyribonucleotide synthase [NAD(+)]</fullName>
    </alternativeName>
</protein>
<dbReference type="InterPro" id="IPR041663">
    <property type="entry name" value="DisA/LigA_HHH"/>
</dbReference>
<dbReference type="PROSITE" id="PS01056">
    <property type="entry name" value="DNA_LIGASE_N2"/>
    <property type="match status" value="1"/>
</dbReference>
<name>A0A1G2LC77_9BACT</name>
<evidence type="ECO:0000256" key="7">
    <source>
        <dbReference type="ARBA" id="ARBA00022763"/>
    </source>
</evidence>
<dbReference type="SUPFAM" id="SSF52113">
    <property type="entry name" value="BRCT domain"/>
    <property type="match status" value="1"/>
</dbReference>
<dbReference type="SUPFAM" id="SSF47781">
    <property type="entry name" value="RuvA domain 2-like"/>
    <property type="match status" value="1"/>
</dbReference>
<dbReference type="FunFam" id="1.10.150.20:FF:000007">
    <property type="entry name" value="DNA ligase"/>
    <property type="match status" value="1"/>
</dbReference>
<evidence type="ECO:0000256" key="3">
    <source>
        <dbReference type="ARBA" id="ARBA00013308"/>
    </source>
</evidence>
<evidence type="ECO:0000256" key="2">
    <source>
        <dbReference type="ARBA" id="ARBA00012722"/>
    </source>
</evidence>
<comment type="caution">
    <text evidence="14">Lacks conserved residue(s) required for the propagation of feature annotation.</text>
</comment>
<dbReference type="NCBIfam" id="TIGR00575">
    <property type="entry name" value="dnlj"/>
    <property type="match status" value="1"/>
</dbReference>
<comment type="similarity">
    <text evidence="13 14">Belongs to the NAD-dependent DNA ligase family. LigA subfamily.</text>
</comment>
<dbReference type="InterPro" id="IPR001679">
    <property type="entry name" value="DNA_ligase"/>
</dbReference>
<dbReference type="Proteomes" id="UP000178977">
    <property type="component" value="Unassembled WGS sequence"/>
</dbReference>
<evidence type="ECO:0000313" key="17">
    <source>
        <dbReference type="Proteomes" id="UP000178977"/>
    </source>
</evidence>
<dbReference type="GO" id="GO:0046872">
    <property type="term" value="F:metal ion binding"/>
    <property type="evidence" value="ECO:0007669"/>
    <property type="project" value="UniProtKB-KW"/>
</dbReference>
<evidence type="ECO:0000256" key="1">
    <source>
        <dbReference type="ARBA" id="ARBA00004067"/>
    </source>
</evidence>
<feature type="binding site" evidence="14">
    <location>
        <position position="470"/>
    </location>
    <ligand>
        <name>Zn(2+)</name>
        <dbReference type="ChEBI" id="CHEBI:29105"/>
    </ligand>
</feature>
<feature type="binding site" evidence="14">
    <location>
        <position position="337"/>
    </location>
    <ligand>
        <name>NAD(+)</name>
        <dbReference type="ChEBI" id="CHEBI:57540"/>
    </ligand>
</feature>
<dbReference type="SMART" id="SM00278">
    <property type="entry name" value="HhH1"/>
    <property type="match status" value="4"/>
</dbReference>
<dbReference type="Gene3D" id="3.30.470.30">
    <property type="entry name" value="DNA ligase/mRNA capping enzyme"/>
    <property type="match status" value="1"/>
</dbReference>
<evidence type="ECO:0000256" key="5">
    <source>
        <dbReference type="ARBA" id="ARBA00022705"/>
    </source>
</evidence>